<sequence>MSKDKGSKNHKKAPADKSSGKTKAVSDYKSEGKKGKDPALDVFVPKPNPKTGGSPKS</sequence>
<evidence type="ECO:0000256" key="1">
    <source>
        <dbReference type="SAM" id="MobiDB-lite"/>
    </source>
</evidence>
<dbReference type="KEGG" id="hhy:Halhy_5680"/>
<name>F4KVS8_HALH1</name>
<dbReference type="HOGENOM" id="CLU_2990394_0_0_10"/>
<proteinExistence type="predicted"/>
<dbReference type="RefSeq" id="WP_013768032.1">
    <property type="nucleotide sequence ID" value="NC_015510.1"/>
</dbReference>
<dbReference type="Proteomes" id="UP000008461">
    <property type="component" value="Chromosome"/>
</dbReference>
<dbReference type="AlphaFoldDB" id="F4KVS8"/>
<evidence type="ECO:0000313" key="2">
    <source>
        <dbReference type="EMBL" id="AEE53503.1"/>
    </source>
</evidence>
<dbReference type="EMBL" id="CP002691">
    <property type="protein sequence ID" value="AEE53503.1"/>
    <property type="molecule type" value="Genomic_DNA"/>
</dbReference>
<feature type="compositionally biased region" description="Basic and acidic residues" evidence="1">
    <location>
        <begin position="1"/>
        <end position="39"/>
    </location>
</feature>
<gene>
    <name evidence="2" type="ordered locus">Halhy_5680</name>
</gene>
<reference evidence="2 3" key="1">
    <citation type="journal article" date="2011" name="Stand. Genomic Sci.">
        <title>Complete genome sequence of Haliscomenobacter hydrossis type strain (O).</title>
        <authorList>
            <consortium name="US DOE Joint Genome Institute (JGI-PGF)"/>
            <person name="Daligault H."/>
            <person name="Lapidus A."/>
            <person name="Zeytun A."/>
            <person name="Nolan M."/>
            <person name="Lucas S."/>
            <person name="Del Rio T.G."/>
            <person name="Tice H."/>
            <person name="Cheng J.F."/>
            <person name="Tapia R."/>
            <person name="Han C."/>
            <person name="Goodwin L."/>
            <person name="Pitluck S."/>
            <person name="Liolios K."/>
            <person name="Pagani I."/>
            <person name="Ivanova N."/>
            <person name="Huntemann M."/>
            <person name="Mavromatis K."/>
            <person name="Mikhailova N."/>
            <person name="Pati A."/>
            <person name="Chen A."/>
            <person name="Palaniappan K."/>
            <person name="Land M."/>
            <person name="Hauser L."/>
            <person name="Brambilla E.M."/>
            <person name="Rohde M."/>
            <person name="Verbarg S."/>
            <person name="Goker M."/>
            <person name="Bristow J."/>
            <person name="Eisen J.A."/>
            <person name="Markowitz V."/>
            <person name="Hugenholtz P."/>
            <person name="Kyrpides N.C."/>
            <person name="Klenk H.P."/>
            <person name="Woyke T."/>
        </authorList>
    </citation>
    <scope>NUCLEOTIDE SEQUENCE [LARGE SCALE GENOMIC DNA]</scope>
    <source>
        <strain evidence="3">ATCC 27775 / DSM 1100 / LMG 10767 / O</strain>
    </source>
</reference>
<evidence type="ECO:0000313" key="3">
    <source>
        <dbReference type="Proteomes" id="UP000008461"/>
    </source>
</evidence>
<reference key="2">
    <citation type="submission" date="2011-04" db="EMBL/GenBank/DDBJ databases">
        <title>Complete sequence of chromosome of Haliscomenobacter hydrossis DSM 1100.</title>
        <authorList>
            <consortium name="US DOE Joint Genome Institute (JGI-PGF)"/>
            <person name="Lucas S."/>
            <person name="Han J."/>
            <person name="Lapidus A."/>
            <person name="Bruce D."/>
            <person name="Goodwin L."/>
            <person name="Pitluck S."/>
            <person name="Peters L."/>
            <person name="Kyrpides N."/>
            <person name="Mavromatis K."/>
            <person name="Ivanova N."/>
            <person name="Ovchinnikova G."/>
            <person name="Pagani I."/>
            <person name="Daligault H."/>
            <person name="Detter J.C."/>
            <person name="Han C."/>
            <person name="Land M."/>
            <person name="Hauser L."/>
            <person name="Markowitz V."/>
            <person name="Cheng J.-F."/>
            <person name="Hugenholtz P."/>
            <person name="Woyke T."/>
            <person name="Wu D."/>
            <person name="Verbarg S."/>
            <person name="Frueling A."/>
            <person name="Brambilla E."/>
            <person name="Klenk H.-P."/>
            <person name="Eisen J.A."/>
        </authorList>
    </citation>
    <scope>NUCLEOTIDE SEQUENCE</scope>
    <source>
        <strain>DSM 1100</strain>
    </source>
</reference>
<accession>F4KVS8</accession>
<organism evidence="2 3">
    <name type="scientific">Haliscomenobacter hydrossis (strain ATCC 27775 / DSM 1100 / LMG 10767 / O)</name>
    <dbReference type="NCBI Taxonomy" id="760192"/>
    <lineage>
        <taxon>Bacteria</taxon>
        <taxon>Pseudomonadati</taxon>
        <taxon>Bacteroidota</taxon>
        <taxon>Saprospiria</taxon>
        <taxon>Saprospirales</taxon>
        <taxon>Haliscomenobacteraceae</taxon>
        <taxon>Haliscomenobacter</taxon>
    </lineage>
</organism>
<protein>
    <submittedName>
        <fullName evidence="2">Uncharacterized protein</fullName>
    </submittedName>
</protein>
<feature type="region of interest" description="Disordered" evidence="1">
    <location>
        <begin position="1"/>
        <end position="57"/>
    </location>
</feature>
<keyword evidence="3" id="KW-1185">Reference proteome</keyword>